<evidence type="ECO:0000256" key="4">
    <source>
        <dbReference type="ARBA" id="ARBA00022527"/>
    </source>
</evidence>
<evidence type="ECO:0000256" key="11">
    <source>
        <dbReference type="ARBA" id="ARBA00023268"/>
    </source>
</evidence>
<comment type="similarity">
    <text evidence="3">Belongs to the HPrK/P family.</text>
</comment>
<dbReference type="SUPFAM" id="SSF53795">
    <property type="entry name" value="PEP carboxykinase-like"/>
    <property type="match status" value="1"/>
</dbReference>
<dbReference type="EMBL" id="UOFH01000203">
    <property type="protein sequence ID" value="VAW62013.1"/>
    <property type="molecule type" value="Genomic_DNA"/>
</dbReference>
<dbReference type="PANTHER" id="PTHR30305">
    <property type="entry name" value="PROTEIN YJDM-RELATED"/>
    <property type="match status" value="1"/>
</dbReference>
<dbReference type="GO" id="GO:0000155">
    <property type="term" value="F:phosphorelay sensor kinase activity"/>
    <property type="evidence" value="ECO:0007669"/>
    <property type="project" value="InterPro"/>
</dbReference>
<dbReference type="GO" id="GO:0006109">
    <property type="term" value="P:regulation of carbohydrate metabolic process"/>
    <property type="evidence" value="ECO:0007669"/>
    <property type="project" value="InterPro"/>
</dbReference>
<dbReference type="FunFam" id="3.40.50.300:FF:000174">
    <property type="entry name" value="HPr kinase/phosphorylase"/>
    <property type="match status" value="1"/>
</dbReference>
<dbReference type="Pfam" id="PF07475">
    <property type="entry name" value="Hpr_kinase_C"/>
    <property type="match status" value="1"/>
</dbReference>
<evidence type="ECO:0000313" key="15">
    <source>
        <dbReference type="EMBL" id="VAW62013.1"/>
    </source>
</evidence>
<dbReference type="HAMAP" id="MF_01249">
    <property type="entry name" value="HPr_kinase"/>
    <property type="match status" value="1"/>
</dbReference>
<keyword evidence="10" id="KW-0460">Magnesium</keyword>
<keyword evidence="11" id="KW-0511">Multifunctional enzyme</keyword>
<dbReference type="InterPro" id="IPR028979">
    <property type="entry name" value="Ser_kin/Pase_Hpr-like_N_sf"/>
</dbReference>
<protein>
    <submittedName>
        <fullName evidence="15">HPr kinase/phosphorylase</fullName>
    </submittedName>
</protein>
<evidence type="ECO:0000256" key="9">
    <source>
        <dbReference type="ARBA" id="ARBA00022840"/>
    </source>
</evidence>
<evidence type="ECO:0000259" key="13">
    <source>
        <dbReference type="Pfam" id="PF02603"/>
    </source>
</evidence>
<dbReference type="PANTHER" id="PTHR30305:SF1">
    <property type="entry name" value="HPR KINASE_PHOSPHORYLASE"/>
    <property type="match status" value="1"/>
</dbReference>
<comment type="cofactor">
    <cofactor evidence="2">
        <name>Mg(2+)</name>
        <dbReference type="ChEBI" id="CHEBI:18420"/>
    </cofactor>
</comment>
<dbReference type="Gene3D" id="3.40.1390.20">
    <property type="entry name" value="HprK N-terminal domain-like"/>
    <property type="match status" value="1"/>
</dbReference>
<dbReference type="InterPro" id="IPR011104">
    <property type="entry name" value="Hpr_kin/Pase_C"/>
</dbReference>
<evidence type="ECO:0000256" key="7">
    <source>
        <dbReference type="ARBA" id="ARBA00022741"/>
    </source>
</evidence>
<dbReference type="GO" id="GO:0046872">
    <property type="term" value="F:metal ion binding"/>
    <property type="evidence" value="ECO:0007669"/>
    <property type="project" value="UniProtKB-KW"/>
</dbReference>
<dbReference type="AlphaFoldDB" id="A0A3B0XCF7"/>
<evidence type="ECO:0000256" key="2">
    <source>
        <dbReference type="ARBA" id="ARBA00001946"/>
    </source>
</evidence>
<proteinExistence type="inferred from homology"/>
<evidence type="ECO:0000256" key="6">
    <source>
        <dbReference type="ARBA" id="ARBA00022723"/>
    </source>
</evidence>
<name>A0A3B0XCF7_9ZZZZ</name>
<keyword evidence="7" id="KW-0547">Nucleotide-binding</keyword>
<comment type="catalytic activity">
    <reaction evidence="12">
        <text>[HPr protein]-O-phospho-L-serine + phosphate + H(+) = [HPr protein]-L-serine + diphosphate</text>
        <dbReference type="Rhea" id="RHEA:46604"/>
        <dbReference type="Rhea" id="RHEA-COMP:11602"/>
        <dbReference type="Rhea" id="RHEA-COMP:11603"/>
        <dbReference type="ChEBI" id="CHEBI:15378"/>
        <dbReference type="ChEBI" id="CHEBI:29999"/>
        <dbReference type="ChEBI" id="CHEBI:33019"/>
        <dbReference type="ChEBI" id="CHEBI:43474"/>
        <dbReference type="ChEBI" id="CHEBI:83421"/>
    </reaction>
</comment>
<keyword evidence="6" id="KW-0479">Metal-binding</keyword>
<feature type="domain" description="HPr kinase/phosphorylase C-terminal" evidence="14">
    <location>
        <begin position="135"/>
        <end position="304"/>
    </location>
</feature>
<dbReference type="CDD" id="cd01918">
    <property type="entry name" value="HprK_C"/>
    <property type="match status" value="1"/>
</dbReference>
<dbReference type="SUPFAM" id="SSF75138">
    <property type="entry name" value="HprK N-terminal domain-like"/>
    <property type="match status" value="1"/>
</dbReference>
<gene>
    <name evidence="15" type="ORF">MNBD_GAMMA08-2917</name>
</gene>
<evidence type="ECO:0000256" key="8">
    <source>
        <dbReference type="ARBA" id="ARBA00022777"/>
    </source>
</evidence>
<keyword evidence="4" id="KW-0723">Serine/threonine-protein kinase</keyword>
<dbReference type="InterPro" id="IPR011126">
    <property type="entry name" value="Hpr_kin/Pase_Hpr_N"/>
</dbReference>
<evidence type="ECO:0000256" key="12">
    <source>
        <dbReference type="ARBA" id="ARBA00047657"/>
    </source>
</evidence>
<accession>A0A3B0XCF7</accession>
<dbReference type="GO" id="GO:0004674">
    <property type="term" value="F:protein serine/threonine kinase activity"/>
    <property type="evidence" value="ECO:0007669"/>
    <property type="project" value="UniProtKB-KW"/>
</dbReference>
<dbReference type="GO" id="GO:0005524">
    <property type="term" value="F:ATP binding"/>
    <property type="evidence" value="ECO:0007669"/>
    <property type="project" value="UniProtKB-KW"/>
</dbReference>
<dbReference type="Gene3D" id="3.40.50.300">
    <property type="entry name" value="P-loop containing nucleotide triphosphate hydrolases"/>
    <property type="match status" value="1"/>
</dbReference>
<keyword evidence="8 15" id="KW-0418">Kinase</keyword>
<evidence type="ECO:0000259" key="14">
    <source>
        <dbReference type="Pfam" id="PF07475"/>
    </source>
</evidence>
<organism evidence="15">
    <name type="scientific">hydrothermal vent metagenome</name>
    <dbReference type="NCBI Taxonomy" id="652676"/>
    <lineage>
        <taxon>unclassified sequences</taxon>
        <taxon>metagenomes</taxon>
        <taxon>ecological metagenomes</taxon>
    </lineage>
</organism>
<dbReference type="NCBIfam" id="TIGR00679">
    <property type="entry name" value="hpr-ser"/>
    <property type="match status" value="1"/>
</dbReference>
<dbReference type="InterPro" id="IPR003755">
    <property type="entry name" value="HPr(Ser)_kin/Pase"/>
</dbReference>
<dbReference type="Pfam" id="PF02603">
    <property type="entry name" value="Hpr_kinase_N"/>
    <property type="match status" value="1"/>
</dbReference>
<evidence type="ECO:0000256" key="5">
    <source>
        <dbReference type="ARBA" id="ARBA00022679"/>
    </source>
</evidence>
<dbReference type="InterPro" id="IPR027417">
    <property type="entry name" value="P-loop_NTPase"/>
</dbReference>
<reference evidence="15" key="1">
    <citation type="submission" date="2018-06" db="EMBL/GenBank/DDBJ databases">
        <authorList>
            <person name="Zhirakovskaya E."/>
        </authorList>
    </citation>
    <scope>NUCLEOTIDE SEQUENCE</scope>
</reference>
<evidence type="ECO:0000256" key="3">
    <source>
        <dbReference type="ARBA" id="ARBA00006883"/>
    </source>
</evidence>
<comment type="catalytic activity">
    <reaction evidence="1">
        <text>[HPr protein]-L-serine + ATP = [HPr protein]-O-phospho-L-serine + ADP + H(+)</text>
        <dbReference type="Rhea" id="RHEA:46600"/>
        <dbReference type="Rhea" id="RHEA-COMP:11602"/>
        <dbReference type="Rhea" id="RHEA-COMP:11603"/>
        <dbReference type="ChEBI" id="CHEBI:15378"/>
        <dbReference type="ChEBI" id="CHEBI:29999"/>
        <dbReference type="ChEBI" id="CHEBI:30616"/>
        <dbReference type="ChEBI" id="CHEBI:83421"/>
        <dbReference type="ChEBI" id="CHEBI:456216"/>
    </reaction>
</comment>
<evidence type="ECO:0000256" key="1">
    <source>
        <dbReference type="ARBA" id="ARBA00001120"/>
    </source>
</evidence>
<keyword evidence="5" id="KW-0808">Transferase</keyword>
<keyword evidence="9" id="KW-0067">ATP-binding</keyword>
<feature type="domain" description="HPr(Ser) kinase/phosphorylase N-terminal" evidence="13">
    <location>
        <begin position="16"/>
        <end position="131"/>
    </location>
</feature>
<sequence length="314" mass="35430">MVEQLTPLDIFHYLQKNIDIKWLAGRAHATRPIKRSLHLNQQSTLVGHLNLIHPNRIQVIGKKEWLYLNNICKQSDRSLNEIFSRRTAGIVFSNGLEIPDEIIKLANECKTPLLQTHLSSNHFIDSIRFYLADLLAEKITIHGVFMEVMGSGVLITGESSVGKSELALELITRGHRLIADDAPLFTRIGPNLLSGSCPDVLKNFMEVRGLGVLDIRAMYGENAIKPKKQLRLIIHLERMSPESQQQLDRLYGSRSIKTILNVPVNEIKLPVASGRNLAVMVEAAVRNHILIEDGHNASDEFIKRQQQVIQQNKP</sequence>
<evidence type="ECO:0000256" key="10">
    <source>
        <dbReference type="ARBA" id="ARBA00022842"/>
    </source>
</evidence>